<comment type="catalytic activity">
    <reaction evidence="1 7">
        <text>D-glucuronate = D-fructuronate</text>
        <dbReference type="Rhea" id="RHEA:13049"/>
        <dbReference type="ChEBI" id="CHEBI:58720"/>
        <dbReference type="ChEBI" id="CHEBI:59863"/>
        <dbReference type="EC" id="5.3.1.12"/>
    </reaction>
</comment>
<dbReference type="Proteomes" id="UP000830167">
    <property type="component" value="Chromosome"/>
</dbReference>
<evidence type="ECO:0000256" key="6">
    <source>
        <dbReference type="ARBA" id="ARBA00023235"/>
    </source>
</evidence>
<dbReference type="InterPro" id="IPR032466">
    <property type="entry name" value="Metal_Hydrolase"/>
</dbReference>
<keyword evidence="9" id="KW-1185">Reference proteome</keyword>
<dbReference type="NCBIfam" id="NF002794">
    <property type="entry name" value="PRK02925.1"/>
    <property type="match status" value="1"/>
</dbReference>
<dbReference type="GO" id="GO:0008880">
    <property type="term" value="F:glucuronate isomerase activity"/>
    <property type="evidence" value="ECO:0007669"/>
    <property type="project" value="UniProtKB-EC"/>
</dbReference>
<evidence type="ECO:0000313" key="8">
    <source>
        <dbReference type="EMBL" id="UOF89312.1"/>
    </source>
</evidence>
<gene>
    <name evidence="7 8" type="primary">uxaC</name>
    <name evidence="8" type="ORF">LSG31_15575</name>
</gene>
<sequence>MKPFIDENFLLDNETAKNLYFHTAKSLPIFDFHCHLSPEEIWENQSFSNITQLWLAGDHYKWRTMRMHGVDERYITGDAEDWEKFKAWAETVPHLIGNPVYHWTHMELKTFFQIDKQLSPETAREIWDECNQKLQEPKLRPRKMIERANVQFIGTTDDPTSTLEYHKRLKDDVTFKTIVAPTFRPDQALFIERVSFPNWLKKLEEVTNRSIASFDDFLEALQKRVDYFDENGCRASDHDVPQMVFKPISKQEAGDIFKKRLSNEPLTNEELIGYQSFLRFELGRMYAEKQWVMQLHMGAMRNNNTIMKERIGSDIGFDSIGEGDLAEGLSRLLDALDQNKCLPRTVLYNLNPVHNEVLAAMIGNFYESGIPGKIQFGAAWWFNDHIDGMVKQMKDLANIGVLSHFIGMLTDSRSFLSYVRHDYFRRILCNLLGEWVEAGKAPNDQLLLEKMLQNIGFYNAKRYFTERSAK</sequence>
<evidence type="ECO:0000256" key="5">
    <source>
        <dbReference type="ARBA" id="ARBA00020555"/>
    </source>
</evidence>
<evidence type="ECO:0000313" key="9">
    <source>
        <dbReference type="Proteomes" id="UP000830167"/>
    </source>
</evidence>
<dbReference type="PANTHER" id="PTHR30068:SF4">
    <property type="entry name" value="URONATE ISOMERASE"/>
    <property type="match status" value="1"/>
</dbReference>
<dbReference type="EMBL" id="CP089291">
    <property type="protein sequence ID" value="UOF89312.1"/>
    <property type="molecule type" value="Genomic_DNA"/>
</dbReference>
<evidence type="ECO:0000256" key="1">
    <source>
        <dbReference type="ARBA" id="ARBA00001165"/>
    </source>
</evidence>
<name>A0ABY4CFK5_9BACL</name>
<accession>A0ABY4CFK5</accession>
<dbReference type="HAMAP" id="MF_00675">
    <property type="entry name" value="UxaC"/>
    <property type="match status" value="1"/>
</dbReference>
<dbReference type="Gene3D" id="1.10.2020.10">
    <property type="entry name" value="uronate isomerase, domain 2, chain A"/>
    <property type="match status" value="1"/>
</dbReference>
<comment type="catalytic activity">
    <reaction evidence="7">
        <text>aldehydo-D-galacturonate = keto-D-tagaturonate</text>
        <dbReference type="Rhea" id="RHEA:27702"/>
        <dbReference type="ChEBI" id="CHEBI:12952"/>
        <dbReference type="ChEBI" id="CHEBI:17886"/>
    </reaction>
</comment>
<dbReference type="Pfam" id="PF02614">
    <property type="entry name" value="UxaC"/>
    <property type="match status" value="1"/>
</dbReference>
<keyword evidence="6 7" id="KW-0413">Isomerase</keyword>
<reference evidence="8" key="1">
    <citation type="submission" date="2021-12" db="EMBL/GenBank/DDBJ databases">
        <title>Alicyclobacillaceae gen. nov., sp. nov., isolated from chalcocite enrichment system.</title>
        <authorList>
            <person name="Jiang Z."/>
        </authorList>
    </citation>
    <scope>NUCLEOTIDE SEQUENCE</scope>
    <source>
        <strain evidence="8">MYW30-H2</strain>
    </source>
</reference>
<dbReference type="Gene3D" id="3.20.20.140">
    <property type="entry name" value="Metal-dependent hydrolases"/>
    <property type="match status" value="1"/>
</dbReference>
<organism evidence="8 9">
    <name type="scientific">Fodinisporobacter ferrooxydans</name>
    <dbReference type="NCBI Taxonomy" id="2901836"/>
    <lineage>
        <taxon>Bacteria</taxon>
        <taxon>Bacillati</taxon>
        <taxon>Bacillota</taxon>
        <taxon>Bacilli</taxon>
        <taxon>Bacillales</taxon>
        <taxon>Alicyclobacillaceae</taxon>
        <taxon>Fodinisporobacter</taxon>
    </lineage>
</organism>
<dbReference type="PANTHER" id="PTHR30068">
    <property type="entry name" value="URONATE ISOMERASE"/>
    <property type="match status" value="1"/>
</dbReference>
<evidence type="ECO:0000256" key="3">
    <source>
        <dbReference type="ARBA" id="ARBA00008397"/>
    </source>
</evidence>
<protein>
    <recommendedName>
        <fullName evidence="5 7">Uronate isomerase</fullName>
        <ecNumber evidence="4 7">5.3.1.12</ecNumber>
    </recommendedName>
    <alternativeName>
        <fullName evidence="7">Glucuronate isomerase</fullName>
    </alternativeName>
    <alternativeName>
        <fullName evidence="7">Uronic isomerase</fullName>
    </alternativeName>
</protein>
<proteinExistence type="inferred from homology"/>
<evidence type="ECO:0000256" key="4">
    <source>
        <dbReference type="ARBA" id="ARBA00012546"/>
    </source>
</evidence>
<comment type="similarity">
    <text evidence="3 7">Belongs to the metallo-dependent hydrolases superfamily. Uronate isomerase family.</text>
</comment>
<dbReference type="EC" id="5.3.1.12" evidence="4 7"/>
<evidence type="ECO:0000256" key="7">
    <source>
        <dbReference type="HAMAP-Rule" id="MF_00675"/>
    </source>
</evidence>
<dbReference type="InterPro" id="IPR003766">
    <property type="entry name" value="Uronate_isomerase"/>
</dbReference>
<comment type="pathway">
    <text evidence="2 7">Carbohydrate metabolism; pentose and glucuronate interconversion.</text>
</comment>
<dbReference type="RefSeq" id="WP_347435999.1">
    <property type="nucleotide sequence ID" value="NZ_CP089291.1"/>
</dbReference>
<evidence type="ECO:0000256" key="2">
    <source>
        <dbReference type="ARBA" id="ARBA00004892"/>
    </source>
</evidence>
<dbReference type="SUPFAM" id="SSF51556">
    <property type="entry name" value="Metallo-dependent hydrolases"/>
    <property type="match status" value="1"/>
</dbReference>